<comment type="caution">
    <text evidence="2">The sequence shown here is derived from an EMBL/GenBank/DDBJ whole genome shotgun (WGS) entry which is preliminary data.</text>
</comment>
<dbReference type="EMBL" id="QGKW02000717">
    <property type="protein sequence ID" value="KAF2596476.1"/>
    <property type="molecule type" value="Genomic_DNA"/>
</dbReference>
<dbReference type="EMBL" id="QGKY02001250">
    <property type="protein sequence ID" value="KAF2562810.1"/>
    <property type="molecule type" value="Genomic_DNA"/>
</dbReference>
<proteinExistence type="predicted"/>
<accession>A0A3N6S7P7</accession>
<sequence>MPRRVICDHQDCGQIVPKGAKRLRAGVHLGSLMTVNNRGDLSRADLLKGSATVTPGTSNNTRRDCLNRVSRRVSITLALNPSRTMGEWVFTIGIRARVTIS</sequence>
<dbReference type="Proteomes" id="UP000712281">
    <property type="component" value="Unassembled WGS sequence"/>
</dbReference>
<name>A0A3N6S7P7_BRACR</name>
<protein>
    <submittedName>
        <fullName evidence="2">Uncharacterized protein</fullName>
    </submittedName>
</protein>
<dbReference type="AlphaFoldDB" id="A0A3N6S7P7"/>
<reference evidence="2" key="1">
    <citation type="submission" date="2019-12" db="EMBL/GenBank/DDBJ databases">
        <title>Genome sequencing and annotation of Brassica cretica.</title>
        <authorList>
            <person name="Studholme D.J."/>
            <person name="Sarris P.F."/>
        </authorList>
    </citation>
    <scope>NUCLEOTIDE SEQUENCE</scope>
    <source>
        <strain evidence="2">PFS-001/15</strain>
        <strain evidence="1">PFS-102/07</strain>
        <tissue evidence="2">Leaf</tissue>
    </source>
</reference>
<evidence type="ECO:0000313" key="1">
    <source>
        <dbReference type="EMBL" id="KAF2562810.1"/>
    </source>
</evidence>
<gene>
    <name evidence="2" type="ORF">F2Q68_00010621</name>
    <name evidence="1" type="ORF">F2Q70_00017682</name>
</gene>
<organism evidence="2 3">
    <name type="scientific">Brassica cretica</name>
    <name type="common">Mustard</name>
    <dbReference type="NCBI Taxonomy" id="69181"/>
    <lineage>
        <taxon>Eukaryota</taxon>
        <taxon>Viridiplantae</taxon>
        <taxon>Streptophyta</taxon>
        <taxon>Embryophyta</taxon>
        <taxon>Tracheophyta</taxon>
        <taxon>Spermatophyta</taxon>
        <taxon>Magnoliopsida</taxon>
        <taxon>eudicotyledons</taxon>
        <taxon>Gunneridae</taxon>
        <taxon>Pentapetalae</taxon>
        <taxon>rosids</taxon>
        <taxon>malvids</taxon>
        <taxon>Brassicales</taxon>
        <taxon>Brassicaceae</taxon>
        <taxon>Brassiceae</taxon>
        <taxon>Brassica</taxon>
    </lineage>
</organism>
<evidence type="ECO:0000313" key="3">
    <source>
        <dbReference type="Proteomes" id="UP000712281"/>
    </source>
</evidence>
<evidence type="ECO:0000313" key="2">
    <source>
        <dbReference type="EMBL" id="KAF2596476.1"/>
    </source>
</evidence>